<evidence type="ECO:0000313" key="1">
    <source>
        <dbReference type="EMBL" id="KAF5777780.1"/>
    </source>
</evidence>
<comment type="caution">
    <text evidence="1">The sequence shown here is derived from an EMBL/GenBank/DDBJ whole genome shotgun (WGS) entry which is preliminary data.</text>
</comment>
<proteinExistence type="predicted"/>
<reference evidence="1" key="2">
    <citation type="submission" date="2020-06" db="EMBL/GenBank/DDBJ databases">
        <title>Helianthus annuus Genome sequencing and assembly Release 2.</title>
        <authorList>
            <person name="Gouzy J."/>
            <person name="Langlade N."/>
            <person name="Munos S."/>
        </authorList>
    </citation>
    <scope>NUCLEOTIDE SEQUENCE</scope>
    <source>
        <tissue evidence="1">Leaves</tissue>
    </source>
</reference>
<accession>A0A9K3HG98</accession>
<protein>
    <submittedName>
        <fullName evidence="1">Uncharacterized protein</fullName>
    </submittedName>
</protein>
<organism evidence="1 2">
    <name type="scientific">Helianthus annuus</name>
    <name type="common">Common sunflower</name>
    <dbReference type="NCBI Taxonomy" id="4232"/>
    <lineage>
        <taxon>Eukaryota</taxon>
        <taxon>Viridiplantae</taxon>
        <taxon>Streptophyta</taxon>
        <taxon>Embryophyta</taxon>
        <taxon>Tracheophyta</taxon>
        <taxon>Spermatophyta</taxon>
        <taxon>Magnoliopsida</taxon>
        <taxon>eudicotyledons</taxon>
        <taxon>Gunneridae</taxon>
        <taxon>Pentapetalae</taxon>
        <taxon>asterids</taxon>
        <taxon>campanulids</taxon>
        <taxon>Asterales</taxon>
        <taxon>Asteraceae</taxon>
        <taxon>Asteroideae</taxon>
        <taxon>Heliantheae alliance</taxon>
        <taxon>Heliantheae</taxon>
        <taxon>Helianthus</taxon>
    </lineage>
</organism>
<name>A0A9K3HG98_HELAN</name>
<sequence length="108" mass="11702">MFQERIIAQIVQSEPITNKNCGGRGSDPLVTAPLSSLSPSFSLFTFSLYLGKKTPNNKTPLQHGDNSGGDPFPPSPLPFPSIFSFSLLLRVFKGQKAEATCLKGRMTT</sequence>
<keyword evidence="2" id="KW-1185">Reference proteome</keyword>
<gene>
    <name evidence="1" type="ORF">HanXRQr2_Chr12g0539721</name>
</gene>
<reference evidence="1" key="1">
    <citation type="journal article" date="2017" name="Nature">
        <title>The sunflower genome provides insights into oil metabolism, flowering and Asterid evolution.</title>
        <authorList>
            <person name="Badouin H."/>
            <person name="Gouzy J."/>
            <person name="Grassa C.J."/>
            <person name="Murat F."/>
            <person name="Staton S.E."/>
            <person name="Cottret L."/>
            <person name="Lelandais-Briere C."/>
            <person name="Owens G.L."/>
            <person name="Carrere S."/>
            <person name="Mayjonade B."/>
            <person name="Legrand L."/>
            <person name="Gill N."/>
            <person name="Kane N.C."/>
            <person name="Bowers J.E."/>
            <person name="Hubner S."/>
            <person name="Bellec A."/>
            <person name="Berard A."/>
            <person name="Berges H."/>
            <person name="Blanchet N."/>
            <person name="Boniface M.C."/>
            <person name="Brunel D."/>
            <person name="Catrice O."/>
            <person name="Chaidir N."/>
            <person name="Claudel C."/>
            <person name="Donnadieu C."/>
            <person name="Faraut T."/>
            <person name="Fievet G."/>
            <person name="Helmstetter N."/>
            <person name="King M."/>
            <person name="Knapp S.J."/>
            <person name="Lai Z."/>
            <person name="Le Paslier M.C."/>
            <person name="Lippi Y."/>
            <person name="Lorenzon L."/>
            <person name="Mandel J.R."/>
            <person name="Marage G."/>
            <person name="Marchand G."/>
            <person name="Marquand E."/>
            <person name="Bret-Mestries E."/>
            <person name="Morien E."/>
            <person name="Nambeesan S."/>
            <person name="Nguyen T."/>
            <person name="Pegot-Espagnet P."/>
            <person name="Pouilly N."/>
            <person name="Raftis F."/>
            <person name="Sallet E."/>
            <person name="Schiex T."/>
            <person name="Thomas J."/>
            <person name="Vandecasteele C."/>
            <person name="Vares D."/>
            <person name="Vear F."/>
            <person name="Vautrin S."/>
            <person name="Crespi M."/>
            <person name="Mangin B."/>
            <person name="Burke J.M."/>
            <person name="Salse J."/>
            <person name="Munos S."/>
            <person name="Vincourt P."/>
            <person name="Rieseberg L.H."/>
            <person name="Langlade N.B."/>
        </authorList>
    </citation>
    <scope>NUCLEOTIDE SEQUENCE</scope>
    <source>
        <tissue evidence="1">Leaves</tissue>
    </source>
</reference>
<dbReference type="AlphaFoldDB" id="A0A9K3HG98"/>
<dbReference type="Proteomes" id="UP000215914">
    <property type="component" value="Unassembled WGS sequence"/>
</dbReference>
<dbReference type="Gramene" id="mRNA:HanXRQr2_Chr12g0539721">
    <property type="protein sequence ID" value="CDS:HanXRQr2_Chr12g0539721.1"/>
    <property type="gene ID" value="HanXRQr2_Chr12g0539721"/>
</dbReference>
<dbReference type="EMBL" id="MNCJ02000327">
    <property type="protein sequence ID" value="KAF5777780.1"/>
    <property type="molecule type" value="Genomic_DNA"/>
</dbReference>
<evidence type="ECO:0000313" key="2">
    <source>
        <dbReference type="Proteomes" id="UP000215914"/>
    </source>
</evidence>